<evidence type="ECO:0000313" key="3">
    <source>
        <dbReference type="EMBL" id="GGG30915.1"/>
    </source>
</evidence>
<organism evidence="3 4">
    <name type="scientific">Caldovatus sediminis</name>
    <dbReference type="NCBI Taxonomy" id="2041189"/>
    <lineage>
        <taxon>Bacteria</taxon>
        <taxon>Pseudomonadati</taxon>
        <taxon>Pseudomonadota</taxon>
        <taxon>Alphaproteobacteria</taxon>
        <taxon>Acetobacterales</taxon>
        <taxon>Roseomonadaceae</taxon>
        <taxon>Caldovatus</taxon>
    </lineage>
</organism>
<proteinExistence type="predicted"/>
<feature type="domain" description="Phage head morphogenesis" evidence="2">
    <location>
        <begin position="62"/>
        <end position="178"/>
    </location>
</feature>
<comment type="caution">
    <text evidence="3">The sequence shown here is derived from an EMBL/GenBank/DDBJ whole genome shotgun (WGS) entry which is preliminary data.</text>
</comment>
<protein>
    <submittedName>
        <fullName evidence="3">Virion morphogenesis protein</fullName>
    </submittedName>
</protein>
<feature type="compositionally biased region" description="Pro residues" evidence="1">
    <location>
        <begin position="249"/>
        <end position="264"/>
    </location>
</feature>
<reference evidence="3 4" key="1">
    <citation type="journal article" date="2014" name="Int. J. Syst. Evol. Microbiol.">
        <title>Complete genome sequence of Corynebacterium casei LMG S-19264T (=DSM 44701T), isolated from a smear-ripened cheese.</title>
        <authorList>
            <consortium name="US DOE Joint Genome Institute (JGI-PGF)"/>
            <person name="Walter F."/>
            <person name="Albersmeier A."/>
            <person name="Kalinowski J."/>
            <person name="Ruckert C."/>
        </authorList>
    </citation>
    <scope>NUCLEOTIDE SEQUENCE [LARGE SCALE GENOMIC DNA]</scope>
    <source>
        <strain evidence="3 4">CGMCC 1.16330</strain>
    </source>
</reference>
<evidence type="ECO:0000259" key="2">
    <source>
        <dbReference type="Pfam" id="PF04233"/>
    </source>
</evidence>
<dbReference type="EMBL" id="BMKS01000004">
    <property type="protein sequence ID" value="GGG30915.1"/>
    <property type="molecule type" value="Genomic_DNA"/>
</dbReference>
<dbReference type="RefSeq" id="WP_229677897.1">
    <property type="nucleotide sequence ID" value="NZ_BMKS01000004.1"/>
</dbReference>
<dbReference type="AlphaFoldDB" id="A0A8J2ZB38"/>
<sequence length="431" mass="46903">MSGSTAATGTAAGIGLPFREAIAFFLQKTNTPTRRWTDVWRAAHSRSFMVAGAASDALLADFRAEIARALEQGTTLAEFRTRFDEIVARHGWVHAGAPGWRARIIYETNLSTAYSAGRYAQMTEPETLAAYPYWQYVHSRARHPRRQHQAWDGLVLRADDPFWKTHYPPNGWRCGCRVRPLSARGLARQGRSGPDTAPPVVTRPWTNPSTGRVEQVPEGIDPGFDYNPGEAWRGPPEIPGGGRWQAPPRGYPPPAPEPLPPPASAPGETYRAWLARREAAGFRPDGSVQPLGELPQAAVAALAARGRPPATTAVAITAEQLRHLARDAKARAGKAIPLADLRRLPELVAAPEAVLIERRTGALLLVFTPSDPALARVGKLVVHLDFVAKVREGTAGGARRARLFNGVKSGGLVDPGQLRRRSEYEVIDGRV</sequence>
<dbReference type="InterPro" id="IPR006528">
    <property type="entry name" value="Phage_head_morphogenesis_dom"/>
</dbReference>
<accession>A0A8J2ZB38</accession>
<name>A0A8J2ZB38_9PROT</name>
<evidence type="ECO:0000256" key="1">
    <source>
        <dbReference type="SAM" id="MobiDB-lite"/>
    </source>
</evidence>
<gene>
    <name evidence="3" type="ORF">GCM10010964_18570</name>
</gene>
<evidence type="ECO:0000313" key="4">
    <source>
        <dbReference type="Proteomes" id="UP000597507"/>
    </source>
</evidence>
<dbReference type="Pfam" id="PF04233">
    <property type="entry name" value="Phage_Mu_F"/>
    <property type="match status" value="1"/>
</dbReference>
<dbReference type="Proteomes" id="UP000597507">
    <property type="component" value="Unassembled WGS sequence"/>
</dbReference>
<keyword evidence="4" id="KW-1185">Reference proteome</keyword>
<feature type="region of interest" description="Disordered" evidence="1">
    <location>
        <begin position="186"/>
        <end position="267"/>
    </location>
</feature>